<evidence type="ECO:0000256" key="3">
    <source>
        <dbReference type="ARBA" id="ARBA00022857"/>
    </source>
</evidence>
<dbReference type="PANTHER" id="PTHR44085">
    <property type="entry name" value="SEPIAPTERIN REDUCTASE"/>
    <property type="match status" value="1"/>
</dbReference>
<sequence length="243" mass="25402">MKAIVTGHTKGLGMALAADLLARDIPVLGLARTFSNEMAARVPGLLQQIALDLADTHALSGWLNGGDLRRYLAGETSVLLINNAGTVQPVGGLADQDLAAVGNAVALNVAAPMMLSAAVVAASPGAEKRILHVSSGAGRSAYPGWSVYCASKAALDQHARAVALDALPGVRICSLAPGVIDTAMQEEIRATPAERFPMRERFVELQRAGELSPPEMTARAVIEYMLGTRFGIEPVDDLRTATP</sequence>
<keyword evidence="2" id="KW-0963">Cytoplasm</keyword>
<organism evidence="5 6">
    <name type="scientific">Massilia cavernae</name>
    <dbReference type="NCBI Taxonomy" id="2320864"/>
    <lineage>
        <taxon>Bacteria</taxon>
        <taxon>Pseudomonadati</taxon>
        <taxon>Pseudomonadota</taxon>
        <taxon>Betaproteobacteria</taxon>
        <taxon>Burkholderiales</taxon>
        <taxon>Oxalobacteraceae</taxon>
        <taxon>Telluria group</taxon>
        <taxon>Massilia</taxon>
    </lineage>
</organism>
<dbReference type="GO" id="GO:0004757">
    <property type="term" value="F:sepiapterin reductase (NADP+) activity"/>
    <property type="evidence" value="ECO:0007669"/>
    <property type="project" value="TreeGrafter"/>
</dbReference>
<dbReference type="Proteomes" id="UP000284006">
    <property type="component" value="Unassembled WGS sequence"/>
</dbReference>
<dbReference type="EMBL" id="QYUP01000010">
    <property type="protein sequence ID" value="RJG27475.1"/>
    <property type="molecule type" value="Genomic_DNA"/>
</dbReference>
<gene>
    <name evidence="5" type="ORF">D3872_01080</name>
</gene>
<evidence type="ECO:0000256" key="2">
    <source>
        <dbReference type="ARBA" id="ARBA00022490"/>
    </source>
</evidence>
<protein>
    <submittedName>
        <fullName evidence="5">SDR family oxidoreductase</fullName>
    </submittedName>
</protein>
<evidence type="ECO:0000313" key="6">
    <source>
        <dbReference type="Proteomes" id="UP000284006"/>
    </source>
</evidence>
<dbReference type="PANTHER" id="PTHR44085:SF2">
    <property type="entry name" value="SEPIAPTERIN REDUCTASE"/>
    <property type="match status" value="1"/>
</dbReference>
<dbReference type="OrthoDB" id="9794387at2"/>
<name>A0A418Y856_9BURK</name>
<keyword evidence="3" id="KW-0521">NADP</keyword>
<evidence type="ECO:0000313" key="5">
    <source>
        <dbReference type="EMBL" id="RJG27475.1"/>
    </source>
</evidence>
<dbReference type="InterPro" id="IPR036291">
    <property type="entry name" value="NAD(P)-bd_dom_sf"/>
</dbReference>
<dbReference type="RefSeq" id="WP_119809064.1">
    <property type="nucleotide sequence ID" value="NZ_QYUP01000010.1"/>
</dbReference>
<keyword evidence="6" id="KW-1185">Reference proteome</keyword>
<keyword evidence="4" id="KW-0560">Oxidoreductase</keyword>
<dbReference type="Gene3D" id="3.40.50.720">
    <property type="entry name" value="NAD(P)-binding Rossmann-like Domain"/>
    <property type="match status" value="1"/>
</dbReference>
<reference evidence="5 6" key="1">
    <citation type="submission" date="2018-09" db="EMBL/GenBank/DDBJ databases">
        <authorList>
            <person name="Zhu H."/>
        </authorList>
    </citation>
    <scope>NUCLEOTIDE SEQUENCE [LARGE SCALE GENOMIC DNA]</scope>
    <source>
        <strain evidence="5 6">K1S02-61</strain>
    </source>
</reference>
<proteinExistence type="predicted"/>
<dbReference type="SUPFAM" id="SSF51735">
    <property type="entry name" value="NAD(P)-binding Rossmann-fold domains"/>
    <property type="match status" value="1"/>
</dbReference>
<dbReference type="PRINTS" id="PR00081">
    <property type="entry name" value="GDHRDH"/>
</dbReference>
<comment type="subcellular location">
    <subcellularLocation>
        <location evidence="1">Cytoplasm</location>
    </subcellularLocation>
</comment>
<dbReference type="InterPro" id="IPR002347">
    <property type="entry name" value="SDR_fam"/>
</dbReference>
<dbReference type="Pfam" id="PF00106">
    <property type="entry name" value="adh_short"/>
    <property type="match status" value="1"/>
</dbReference>
<comment type="caution">
    <text evidence="5">The sequence shown here is derived from an EMBL/GenBank/DDBJ whole genome shotgun (WGS) entry which is preliminary data.</text>
</comment>
<accession>A0A418Y856</accession>
<dbReference type="AlphaFoldDB" id="A0A418Y856"/>
<evidence type="ECO:0000256" key="4">
    <source>
        <dbReference type="ARBA" id="ARBA00023002"/>
    </source>
</evidence>
<dbReference type="NCBIfam" id="NF005436">
    <property type="entry name" value="PRK07023.1"/>
    <property type="match status" value="1"/>
</dbReference>
<evidence type="ECO:0000256" key="1">
    <source>
        <dbReference type="ARBA" id="ARBA00004496"/>
    </source>
</evidence>
<dbReference type="GO" id="GO:0005737">
    <property type="term" value="C:cytoplasm"/>
    <property type="evidence" value="ECO:0007669"/>
    <property type="project" value="UniProtKB-SubCell"/>
</dbReference>
<dbReference type="GO" id="GO:0006729">
    <property type="term" value="P:tetrahydrobiopterin biosynthetic process"/>
    <property type="evidence" value="ECO:0007669"/>
    <property type="project" value="TreeGrafter"/>
</dbReference>
<dbReference type="InterPro" id="IPR051721">
    <property type="entry name" value="Biopterin_syn/organic_redct"/>
</dbReference>